<dbReference type="PROSITE" id="PS51625">
    <property type="entry name" value="SAM_MT_TRMB"/>
    <property type="match status" value="1"/>
</dbReference>
<evidence type="ECO:0000256" key="2">
    <source>
        <dbReference type="ARBA" id="ARBA00003015"/>
    </source>
</evidence>
<dbReference type="Gene3D" id="3.40.50.150">
    <property type="entry name" value="Vaccinia Virus protein VP39"/>
    <property type="match status" value="1"/>
</dbReference>
<feature type="binding site" evidence="7">
    <location>
        <position position="108"/>
    </location>
    <ligand>
        <name>S-adenosyl-L-methionine</name>
        <dbReference type="ChEBI" id="CHEBI:59789"/>
    </ligand>
</feature>
<feature type="binding site" evidence="7">
    <location>
        <position position="144"/>
    </location>
    <ligand>
        <name>substrate</name>
    </ligand>
</feature>
<dbReference type="STRING" id="665467.SAMN02982931_04006"/>
<dbReference type="GO" id="GO:0043527">
    <property type="term" value="C:tRNA methyltransferase complex"/>
    <property type="evidence" value="ECO:0007669"/>
    <property type="project" value="TreeGrafter"/>
</dbReference>
<dbReference type="CDD" id="cd02440">
    <property type="entry name" value="AdoMet_MTases"/>
    <property type="match status" value="1"/>
</dbReference>
<proteinExistence type="inferred from homology"/>
<dbReference type="HAMAP" id="MF_01057">
    <property type="entry name" value="tRNA_methyltr_TrmB"/>
    <property type="match status" value="1"/>
</dbReference>
<reference evidence="8 9" key="1">
    <citation type="submission" date="2016-10" db="EMBL/GenBank/DDBJ databases">
        <authorList>
            <person name="de Groot N.N."/>
        </authorList>
    </citation>
    <scope>NUCLEOTIDE SEQUENCE [LARGE SCALE GENOMIC DNA]</scope>
    <source>
        <strain evidence="8 9">ATCC 35022</strain>
    </source>
</reference>
<keyword evidence="5 7" id="KW-0949">S-adenosyl-L-methionine</keyword>
<evidence type="ECO:0000313" key="8">
    <source>
        <dbReference type="EMBL" id="SDB50959.1"/>
    </source>
</evidence>
<accession>A0A1G6E0H6</accession>
<keyword evidence="9" id="KW-1185">Reference proteome</keyword>
<protein>
    <recommendedName>
        <fullName evidence="7">tRNA (guanine-N(7)-)-methyltransferase</fullName>
        <ecNumber evidence="7">2.1.1.33</ecNumber>
    </recommendedName>
    <alternativeName>
        <fullName evidence="7">tRNA (guanine(46)-N(7))-methyltransferase</fullName>
    </alternativeName>
    <alternativeName>
        <fullName evidence="7">tRNA(m7G46)-methyltransferase</fullName>
    </alternativeName>
</protein>
<evidence type="ECO:0000256" key="5">
    <source>
        <dbReference type="ARBA" id="ARBA00022691"/>
    </source>
</evidence>
<keyword evidence="3 7" id="KW-0489">Methyltransferase</keyword>
<keyword evidence="6 7" id="KW-0819">tRNA processing</keyword>
<feature type="binding site" evidence="7">
    <location>
        <position position="86"/>
    </location>
    <ligand>
        <name>S-adenosyl-L-methionine</name>
        <dbReference type="ChEBI" id="CHEBI:59789"/>
    </ligand>
</feature>
<dbReference type="InterPro" id="IPR055361">
    <property type="entry name" value="tRNA_methyltr_TrmB_bact"/>
</dbReference>
<feature type="binding site" evidence="7">
    <location>
        <begin position="182"/>
        <end position="185"/>
    </location>
    <ligand>
        <name>substrate</name>
    </ligand>
</feature>
<organism evidence="8 9">
    <name type="scientific">Bauldia litoralis</name>
    <dbReference type="NCBI Taxonomy" id="665467"/>
    <lineage>
        <taxon>Bacteria</taxon>
        <taxon>Pseudomonadati</taxon>
        <taxon>Pseudomonadota</taxon>
        <taxon>Alphaproteobacteria</taxon>
        <taxon>Hyphomicrobiales</taxon>
        <taxon>Kaistiaceae</taxon>
        <taxon>Bauldia</taxon>
    </lineage>
</organism>
<evidence type="ECO:0000256" key="6">
    <source>
        <dbReference type="ARBA" id="ARBA00022694"/>
    </source>
</evidence>
<comment type="similarity">
    <text evidence="7">Belongs to the class I-like SAM-binding methyltransferase superfamily. TrmB family.</text>
</comment>
<dbReference type="Pfam" id="PF02390">
    <property type="entry name" value="Methyltransf_4"/>
    <property type="match status" value="1"/>
</dbReference>
<dbReference type="Proteomes" id="UP000199071">
    <property type="component" value="Unassembled WGS sequence"/>
</dbReference>
<feature type="binding site" evidence="7">
    <location>
        <position position="34"/>
    </location>
    <ligand>
        <name>S-adenosyl-L-methionine</name>
        <dbReference type="ChEBI" id="CHEBI:59789"/>
    </ligand>
</feature>
<comment type="caution">
    <text evidence="7">Lacks conserved residue(s) required for the propagation of feature annotation.</text>
</comment>
<evidence type="ECO:0000256" key="7">
    <source>
        <dbReference type="HAMAP-Rule" id="MF_01057"/>
    </source>
</evidence>
<gene>
    <name evidence="7" type="primary">trmB</name>
    <name evidence="8" type="ORF">SAMN02982931_04006</name>
</gene>
<evidence type="ECO:0000256" key="4">
    <source>
        <dbReference type="ARBA" id="ARBA00022679"/>
    </source>
</evidence>
<evidence type="ECO:0000256" key="1">
    <source>
        <dbReference type="ARBA" id="ARBA00000142"/>
    </source>
</evidence>
<feature type="binding site" evidence="7">
    <location>
        <position position="112"/>
    </location>
    <ligand>
        <name>substrate</name>
    </ligand>
</feature>
<keyword evidence="4 7" id="KW-0808">Transferase</keyword>
<evidence type="ECO:0000313" key="9">
    <source>
        <dbReference type="Proteomes" id="UP000199071"/>
    </source>
</evidence>
<dbReference type="PANTHER" id="PTHR23417:SF14">
    <property type="entry name" value="PENTACOTRIPEPTIDE-REPEAT REGION OF PRORP DOMAIN-CONTAINING PROTEIN"/>
    <property type="match status" value="1"/>
</dbReference>
<dbReference type="AlphaFoldDB" id="A0A1G6E0H6"/>
<dbReference type="UniPathway" id="UPA00989"/>
<dbReference type="InterPro" id="IPR029063">
    <property type="entry name" value="SAM-dependent_MTases_sf"/>
</dbReference>
<sequence>MAGVYRQLAVDLATPPPAPLATLFPAPVDDIRLEIGFGGGEHLIHEASAAPATGFIGVEPFIEAMAKAVAAIDLAGLTNIRLHDGDAADLLDWLPPASLARVDLLYPDPWPKRRHWKRRFVNPDNLDRIARALAPGALFRFASDIDTYVDWTLRHLAARPDFVWTAERADDWRKPWAGWPGTRYEAKAYREGRTPAYLVFRKR</sequence>
<evidence type="ECO:0000256" key="3">
    <source>
        <dbReference type="ARBA" id="ARBA00022603"/>
    </source>
</evidence>
<dbReference type="GO" id="GO:0008176">
    <property type="term" value="F:tRNA (guanine(46)-N7)-methyltransferase activity"/>
    <property type="evidence" value="ECO:0007669"/>
    <property type="project" value="UniProtKB-UniRule"/>
</dbReference>
<dbReference type="PANTHER" id="PTHR23417">
    <property type="entry name" value="3-DEOXY-D-MANNO-OCTULOSONIC-ACID TRANSFERASE/TRNA GUANINE-N 7 - -METHYLTRANSFERASE"/>
    <property type="match status" value="1"/>
</dbReference>
<dbReference type="InterPro" id="IPR003358">
    <property type="entry name" value="tRNA_(Gua-N-7)_MeTrfase_Trmb"/>
</dbReference>
<comment type="function">
    <text evidence="2 7">Catalyzes the formation of N(7)-methylguanine at position 46 (m7G46) in tRNA.</text>
</comment>
<dbReference type="EC" id="2.1.1.33" evidence="7"/>
<name>A0A1G6E0H6_9HYPH</name>
<feature type="binding site" evidence="7">
    <location>
        <position position="59"/>
    </location>
    <ligand>
        <name>S-adenosyl-L-methionine</name>
        <dbReference type="ChEBI" id="CHEBI:59789"/>
    </ligand>
</feature>
<dbReference type="EMBL" id="FMXQ01000009">
    <property type="protein sequence ID" value="SDB50959.1"/>
    <property type="molecule type" value="Genomic_DNA"/>
</dbReference>
<comment type="catalytic activity">
    <reaction evidence="1 7">
        <text>guanosine(46) in tRNA + S-adenosyl-L-methionine = N(7)-methylguanosine(46) in tRNA + S-adenosyl-L-homocysteine</text>
        <dbReference type="Rhea" id="RHEA:42708"/>
        <dbReference type="Rhea" id="RHEA-COMP:10188"/>
        <dbReference type="Rhea" id="RHEA-COMP:10189"/>
        <dbReference type="ChEBI" id="CHEBI:57856"/>
        <dbReference type="ChEBI" id="CHEBI:59789"/>
        <dbReference type="ChEBI" id="CHEBI:74269"/>
        <dbReference type="ChEBI" id="CHEBI:74480"/>
        <dbReference type="EC" id="2.1.1.33"/>
    </reaction>
</comment>
<comment type="pathway">
    <text evidence="7">tRNA modification; N(7)-methylguanine-tRNA biosynthesis.</text>
</comment>
<dbReference type="NCBIfam" id="TIGR00091">
    <property type="entry name" value="tRNA (guanosine(46)-N7)-methyltransferase TrmB"/>
    <property type="match status" value="1"/>
</dbReference>
<dbReference type="SUPFAM" id="SSF53335">
    <property type="entry name" value="S-adenosyl-L-methionine-dependent methyltransferases"/>
    <property type="match status" value="1"/>
</dbReference>